<name>A0ABW3Z407_9HYPH</name>
<comment type="caution">
    <text evidence="2">The sequence shown here is derived from an EMBL/GenBank/DDBJ whole genome shotgun (WGS) entry which is preliminary data.</text>
</comment>
<protein>
    <submittedName>
        <fullName evidence="2">RNA repair transcriptional activator RtcR family protein</fullName>
    </submittedName>
</protein>
<evidence type="ECO:0000313" key="2">
    <source>
        <dbReference type="EMBL" id="MFD1330957.1"/>
    </source>
</evidence>
<sequence>MTTGAHVAQICWFLLIEARFVPAKILQLSPPRRERGDVPPTGSCAIIDIDLSRYDADRDPLPPGPGRRRVCRREPTASAAGRALFAASRMKKASANDADRLRKYLARFGLDWAAVRASAA</sequence>
<keyword evidence="3" id="KW-1185">Reference proteome</keyword>
<dbReference type="Pfam" id="PF06956">
    <property type="entry name" value="RtcR"/>
    <property type="match status" value="1"/>
</dbReference>
<proteinExistence type="predicted"/>
<reference evidence="3" key="1">
    <citation type="journal article" date="2019" name="Int. J. Syst. Evol. Microbiol.">
        <title>The Global Catalogue of Microorganisms (GCM) 10K type strain sequencing project: providing services to taxonomists for standard genome sequencing and annotation.</title>
        <authorList>
            <consortium name="The Broad Institute Genomics Platform"/>
            <consortium name="The Broad Institute Genome Sequencing Center for Infectious Disease"/>
            <person name="Wu L."/>
            <person name="Ma J."/>
        </authorList>
    </citation>
    <scope>NUCLEOTIDE SEQUENCE [LARGE SCALE GENOMIC DNA]</scope>
    <source>
        <strain evidence="3">CCUG 61696</strain>
    </source>
</reference>
<gene>
    <name evidence="2" type="ORF">ACFQ4O_03000</name>
</gene>
<evidence type="ECO:0000313" key="3">
    <source>
        <dbReference type="Proteomes" id="UP001597171"/>
    </source>
</evidence>
<evidence type="ECO:0000259" key="1">
    <source>
        <dbReference type="Pfam" id="PF06956"/>
    </source>
</evidence>
<dbReference type="RefSeq" id="WP_378774188.1">
    <property type="nucleotide sequence ID" value="NZ_JBHTMX010000010.1"/>
</dbReference>
<organism evidence="2 3">
    <name type="scientific">Methylopila musalis</name>
    <dbReference type="NCBI Taxonomy" id="1134781"/>
    <lineage>
        <taxon>Bacteria</taxon>
        <taxon>Pseudomonadati</taxon>
        <taxon>Pseudomonadota</taxon>
        <taxon>Alphaproteobacteria</taxon>
        <taxon>Hyphomicrobiales</taxon>
        <taxon>Methylopilaceae</taxon>
        <taxon>Methylopila</taxon>
    </lineage>
</organism>
<feature type="domain" description="Regulator of RNA terminal phosphate cyclase" evidence="1">
    <location>
        <begin position="1"/>
        <end position="56"/>
    </location>
</feature>
<accession>A0ABW3Z407</accession>
<dbReference type="InterPro" id="IPR009715">
    <property type="entry name" value="RtcR"/>
</dbReference>
<dbReference type="Proteomes" id="UP001597171">
    <property type="component" value="Unassembled WGS sequence"/>
</dbReference>
<dbReference type="EMBL" id="JBHTMX010000010">
    <property type="protein sequence ID" value="MFD1330957.1"/>
    <property type="molecule type" value="Genomic_DNA"/>
</dbReference>